<reference evidence="8" key="1">
    <citation type="submission" date="2021-02" db="EMBL/GenBank/DDBJ databases">
        <authorList>
            <person name="Nowell W R."/>
        </authorList>
    </citation>
    <scope>NUCLEOTIDE SEQUENCE</scope>
</reference>
<dbReference type="GO" id="GO:0005737">
    <property type="term" value="C:cytoplasm"/>
    <property type="evidence" value="ECO:0007669"/>
    <property type="project" value="UniProtKB-SubCell"/>
</dbReference>
<evidence type="ECO:0000256" key="3">
    <source>
        <dbReference type="ARBA" id="ARBA00022441"/>
    </source>
</evidence>
<dbReference type="PANTHER" id="PTHR24412:SF489">
    <property type="entry name" value="RING FINGER DOMAIN AND KELCH REPEAT-CONTAINING PROTEIN DDB_G0271372"/>
    <property type="match status" value="1"/>
</dbReference>
<dbReference type="SUPFAM" id="SSF117281">
    <property type="entry name" value="Kelch motif"/>
    <property type="match status" value="2"/>
</dbReference>
<keyword evidence="6" id="KW-0833">Ubl conjugation pathway</keyword>
<keyword evidence="4" id="KW-0963">Cytoplasm</keyword>
<feature type="domain" description="BTB" evidence="7">
    <location>
        <begin position="69"/>
        <end position="140"/>
    </location>
</feature>
<dbReference type="SMART" id="SM00875">
    <property type="entry name" value="BACK"/>
    <property type="match status" value="1"/>
</dbReference>
<protein>
    <recommendedName>
        <fullName evidence="7">BTB domain-containing protein</fullName>
    </recommendedName>
</protein>
<dbReference type="Pfam" id="PF07707">
    <property type="entry name" value="BACK"/>
    <property type="match status" value="1"/>
</dbReference>
<accession>A0A813S679</accession>
<keyword evidence="3" id="KW-0880">Kelch repeat</keyword>
<evidence type="ECO:0000256" key="5">
    <source>
        <dbReference type="ARBA" id="ARBA00022737"/>
    </source>
</evidence>
<dbReference type="FunFam" id="1.25.40.420:FF:000001">
    <property type="entry name" value="Kelch-like family member 12"/>
    <property type="match status" value="1"/>
</dbReference>
<keyword evidence="5" id="KW-0677">Repeat</keyword>
<dbReference type="FunFam" id="2.120.10.80:FF:000024">
    <property type="entry name" value="Kelch-like ECH-associated protein 1"/>
    <property type="match status" value="1"/>
</dbReference>
<evidence type="ECO:0000256" key="6">
    <source>
        <dbReference type="ARBA" id="ARBA00022786"/>
    </source>
</evidence>
<evidence type="ECO:0000313" key="9">
    <source>
        <dbReference type="Proteomes" id="UP000663891"/>
    </source>
</evidence>
<dbReference type="Pfam" id="PF01344">
    <property type="entry name" value="Kelch_1"/>
    <property type="match status" value="2"/>
</dbReference>
<dbReference type="Gene3D" id="1.25.40.420">
    <property type="match status" value="1"/>
</dbReference>
<proteinExistence type="predicted"/>
<dbReference type="EMBL" id="CAJNON010000020">
    <property type="protein sequence ID" value="CAF0794699.1"/>
    <property type="molecule type" value="Genomic_DNA"/>
</dbReference>
<comment type="caution">
    <text evidence="8">The sequence shown here is derived from an EMBL/GenBank/DDBJ whole genome shotgun (WGS) entry which is preliminary data.</text>
</comment>
<comment type="subcellular location">
    <subcellularLocation>
        <location evidence="1">Cytoplasm</location>
    </subcellularLocation>
</comment>
<sequence>MLNGHSQQDSNDADELDGLLSMSDLSELDMGKYVMKLSMGTDRVYKYKTERSARLLDIMQQYRKEERFCDVVLCVNGIRHPAHRVVLASASPYFASMFGGIGNIEANTTADIDITKSIPCTFALNVILDFIYTSQVQLNDKMVMPVLTCSLPLLLDELIELCVAYLREQLHPSNCVGLLLYGKQYLCYPLIEAAEHYIHEHFEEVVRHEEFLSLNFGDLCSMIKDDKVKVKCESIVYNAAMQWVRHDPCNRRAELAEILPCIRLQFLDPSFLRGVMNCSDFAQPDMIVCREYLSNVHEKLTSHRYCRLPPHRAPVKPLVIYCAGGYYNQSINTMECYFLETQKWKRCADLQIPRSGVGVVSLQMRVYVIGGRHNTKNENKDCRDVERYDPFMNKWTSMPQMVYPRNRLGVGAIDRCIYAVGGSNGQQIHSSVERFTLSPDLEPWVEVASMHVGRIGLAVCTHSRLLYAIGGFDGHRRLAEVESYNPDTNSWKREPSLLCGRSGAAAAPLAECIYVVGGYASDNIDGSMQLDVVERYDTITQQWSYVKPMNCRRSALSCVTLDKCLFALGGYDGKNFSSVVEVYDPEKDEWTYGTPLTRERSGHGSALTVEPSLCGYDGKNFSSVVEVYDPEKDEWTYGTPLTRERSGHGSALTVEPSLCCDDE</sequence>
<dbReference type="InterPro" id="IPR011333">
    <property type="entry name" value="SKP1/BTB/POZ_sf"/>
</dbReference>
<evidence type="ECO:0000256" key="4">
    <source>
        <dbReference type="ARBA" id="ARBA00022490"/>
    </source>
</evidence>
<name>A0A813S679_9BILA</name>
<dbReference type="Gene3D" id="3.30.710.10">
    <property type="entry name" value="Potassium Channel Kv1.1, Chain A"/>
    <property type="match status" value="1"/>
</dbReference>
<dbReference type="Gene3D" id="2.120.10.80">
    <property type="entry name" value="Kelch-type beta propeller"/>
    <property type="match status" value="2"/>
</dbReference>
<dbReference type="SMART" id="SM00612">
    <property type="entry name" value="Kelch"/>
    <property type="match status" value="7"/>
</dbReference>
<dbReference type="Pfam" id="PF00651">
    <property type="entry name" value="BTB"/>
    <property type="match status" value="1"/>
</dbReference>
<dbReference type="InterPro" id="IPR006652">
    <property type="entry name" value="Kelch_1"/>
</dbReference>
<evidence type="ECO:0000256" key="2">
    <source>
        <dbReference type="ARBA" id="ARBA00004906"/>
    </source>
</evidence>
<dbReference type="Proteomes" id="UP000663891">
    <property type="component" value="Unassembled WGS sequence"/>
</dbReference>
<dbReference type="SMART" id="SM00225">
    <property type="entry name" value="BTB"/>
    <property type="match status" value="1"/>
</dbReference>
<organism evidence="8 9">
    <name type="scientific">Adineta steineri</name>
    <dbReference type="NCBI Taxonomy" id="433720"/>
    <lineage>
        <taxon>Eukaryota</taxon>
        <taxon>Metazoa</taxon>
        <taxon>Spiralia</taxon>
        <taxon>Gnathifera</taxon>
        <taxon>Rotifera</taxon>
        <taxon>Eurotatoria</taxon>
        <taxon>Bdelloidea</taxon>
        <taxon>Adinetida</taxon>
        <taxon>Adinetidae</taxon>
        <taxon>Adineta</taxon>
    </lineage>
</organism>
<evidence type="ECO:0000256" key="1">
    <source>
        <dbReference type="ARBA" id="ARBA00004496"/>
    </source>
</evidence>
<dbReference type="PROSITE" id="PS50097">
    <property type="entry name" value="BTB"/>
    <property type="match status" value="1"/>
</dbReference>
<dbReference type="SUPFAM" id="SSF54695">
    <property type="entry name" value="POZ domain"/>
    <property type="match status" value="1"/>
</dbReference>
<dbReference type="InterPro" id="IPR000210">
    <property type="entry name" value="BTB/POZ_dom"/>
</dbReference>
<dbReference type="InterPro" id="IPR015915">
    <property type="entry name" value="Kelch-typ_b-propeller"/>
</dbReference>
<comment type="pathway">
    <text evidence="2">Protein modification; protein ubiquitination.</text>
</comment>
<dbReference type="InterPro" id="IPR011705">
    <property type="entry name" value="BACK"/>
</dbReference>
<dbReference type="InterPro" id="IPR017096">
    <property type="entry name" value="BTB-kelch_protein"/>
</dbReference>
<dbReference type="OrthoDB" id="45365at2759"/>
<evidence type="ECO:0000313" key="8">
    <source>
        <dbReference type="EMBL" id="CAF0794699.1"/>
    </source>
</evidence>
<dbReference type="Pfam" id="PF24681">
    <property type="entry name" value="Kelch_KLHDC2_KLHL20_DRC7"/>
    <property type="match status" value="1"/>
</dbReference>
<dbReference type="PIRSF" id="PIRSF037037">
    <property type="entry name" value="Kelch-like_protein_gigaxonin"/>
    <property type="match status" value="1"/>
</dbReference>
<dbReference type="AlphaFoldDB" id="A0A813S679"/>
<gene>
    <name evidence="8" type="ORF">VCS650_LOCUS3683</name>
</gene>
<dbReference type="PANTHER" id="PTHR24412">
    <property type="entry name" value="KELCH PROTEIN"/>
    <property type="match status" value="1"/>
</dbReference>
<evidence type="ECO:0000259" key="7">
    <source>
        <dbReference type="PROSITE" id="PS50097"/>
    </source>
</evidence>